<proteinExistence type="predicted"/>
<feature type="domain" description="PITH" evidence="2">
    <location>
        <begin position="1"/>
        <end position="88"/>
    </location>
</feature>
<dbReference type="InterPro" id="IPR008979">
    <property type="entry name" value="Galactose-bd-like_sf"/>
</dbReference>
<dbReference type="Gene3D" id="2.60.120.470">
    <property type="entry name" value="PITH domain"/>
    <property type="match status" value="1"/>
</dbReference>
<evidence type="ECO:0000313" key="4">
    <source>
        <dbReference type="Proteomes" id="UP000789901"/>
    </source>
</evidence>
<reference evidence="3 4" key="1">
    <citation type="submission" date="2021-06" db="EMBL/GenBank/DDBJ databases">
        <authorList>
            <person name="Kallberg Y."/>
            <person name="Tangrot J."/>
            <person name="Rosling A."/>
        </authorList>
    </citation>
    <scope>NUCLEOTIDE SEQUENCE [LARGE SCALE GENOMIC DNA]</scope>
    <source>
        <strain evidence="3 4">120-4 pot B 10/14</strain>
    </source>
</reference>
<keyword evidence="4" id="KW-1185">Reference proteome</keyword>
<gene>
    <name evidence="3" type="ORF">GMARGA_LOCUS27732</name>
</gene>
<evidence type="ECO:0000259" key="2">
    <source>
        <dbReference type="PROSITE" id="PS51532"/>
    </source>
</evidence>
<organism evidence="3 4">
    <name type="scientific">Gigaspora margarita</name>
    <dbReference type="NCBI Taxonomy" id="4874"/>
    <lineage>
        <taxon>Eukaryota</taxon>
        <taxon>Fungi</taxon>
        <taxon>Fungi incertae sedis</taxon>
        <taxon>Mucoromycota</taxon>
        <taxon>Glomeromycotina</taxon>
        <taxon>Glomeromycetes</taxon>
        <taxon>Diversisporales</taxon>
        <taxon>Gigasporaceae</taxon>
        <taxon>Gigaspora</taxon>
    </lineage>
</organism>
<dbReference type="PROSITE" id="PS51532">
    <property type="entry name" value="PITH"/>
    <property type="match status" value="1"/>
</dbReference>
<dbReference type="InterPro" id="IPR037047">
    <property type="entry name" value="PITH_dom_sf"/>
</dbReference>
<dbReference type="SUPFAM" id="SSF49785">
    <property type="entry name" value="Galactose-binding domain-like"/>
    <property type="match status" value="1"/>
</dbReference>
<evidence type="ECO:0000256" key="1">
    <source>
        <dbReference type="ARBA" id="ARBA00023157"/>
    </source>
</evidence>
<dbReference type="Pfam" id="PF06201">
    <property type="entry name" value="PITH"/>
    <property type="match status" value="1"/>
</dbReference>
<keyword evidence="1" id="KW-1015">Disulfide bond</keyword>
<evidence type="ECO:0000313" key="3">
    <source>
        <dbReference type="EMBL" id="CAG8821047.1"/>
    </source>
</evidence>
<dbReference type="InterPro" id="IPR010400">
    <property type="entry name" value="PITH_dom"/>
</dbReference>
<comment type="caution">
    <text evidence="3">The sequence shown here is derived from an EMBL/GenBank/DDBJ whole genome shotgun (WGS) entry which is preliminary data.</text>
</comment>
<dbReference type="Proteomes" id="UP000789901">
    <property type="component" value="Unassembled WGS sequence"/>
</dbReference>
<dbReference type="EMBL" id="CAJVQB010034350">
    <property type="protein sequence ID" value="CAG8821047.1"/>
    <property type="molecule type" value="Genomic_DNA"/>
</dbReference>
<accession>A0ABN7W8H5</accession>
<protein>
    <submittedName>
        <fullName evidence="3">4084_t:CDS:1</fullName>
    </submittedName>
</protein>
<feature type="non-terminal residue" evidence="3">
    <location>
        <position position="1"/>
    </location>
</feature>
<sequence>SKDDAKLIISITFNQAIELHSIKIIPNNIVQPSSQRSKNFINRPIIISFDDAEAIRETQKLEFIQADNKIIPLRSVRFQKVNNIVVCN</sequence>
<dbReference type="PANTHER" id="PTHR46115">
    <property type="entry name" value="THIOREDOXIN-LIKE PROTEIN 1"/>
    <property type="match status" value="1"/>
</dbReference>
<name>A0ABN7W8H5_GIGMA</name>